<comment type="caution">
    <text evidence="3">The sequence shown here is derived from an EMBL/GenBank/DDBJ whole genome shotgun (WGS) entry which is preliminary data.</text>
</comment>
<evidence type="ECO:0000313" key="3">
    <source>
        <dbReference type="EMBL" id="CAJ0607285.1"/>
    </source>
</evidence>
<feature type="region of interest" description="Disordered" evidence="1">
    <location>
        <begin position="21"/>
        <end position="53"/>
    </location>
</feature>
<dbReference type="EMBL" id="CATQJL010000316">
    <property type="protein sequence ID" value="CAJ0607285.1"/>
    <property type="molecule type" value="Genomic_DNA"/>
</dbReference>
<dbReference type="AlphaFoldDB" id="A0AA36HAP8"/>
<evidence type="ECO:0000313" key="4">
    <source>
        <dbReference type="Proteomes" id="UP001176961"/>
    </source>
</evidence>
<evidence type="ECO:0000256" key="2">
    <source>
        <dbReference type="SAM" id="SignalP"/>
    </source>
</evidence>
<name>A0AA36HAP8_CYLNA</name>
<keyword evidence="2" id="KW-0732">Signal</keyword>
<reference evidence="3" key="1">
    <citation type="submission" date="2023-07" db="EMBL/GenBank/DDBJ databases">
        <authorList>
            <consortium name="CYATHOMIX"/>
        </authorList>
    </citation>
    <scope>NUCLEOTIDE SEQUENCE</scope>
    <source>
        <strain evidence="3">N/A</strain>
    </source>
</reference>
<proteinExistence type="predicted"/>
<sequence length="98" mass="11057">MDFIALIVALIFVTEVHSYGKPPRIFGEVPGKDDHGADEEGDESASSRQTMAKSTIAITDKGQGFDYLEEEVTTTTKYKDKQRVSFSKFYTKGFYELF</sequence>
<gene>
    <name evidence="3" type="ORF">CYNAS_LOCUS19268</name>
</gene>
<keyword evidence="4" id="KW-1185">Reference proteome</keyword>
<dbReference type="Proteomes" id="UP001176961">
    <property type="component" value="Unassembled WGS sequence"/>
</dbReference>
<evidence type="ECO:0000256" key="1">
    <source>
        <dbReference type="SAM" id="MobiDB-lite"/>
    </source>
</evidence>
<feature type="compositionally biased region" description="Polar residues" evidence="1">
    <location>
        <begin position="44"/>
        <end position="53"/>
    </location>
</feature>
<protein>
    <submittedName>
        <fullName evidence="3">Uncharacterized protein</fullName>
    </submittedName>
</protein>
<accession>A0AA36HAP8</accession>
<organism evidence="3 4">
    <name type="scientific">Cylicocyclus nassatus</name>
    <name type="common">Nematode worm</name>
    <dbReference type="NCBI Taxonomy" id="53992"/>
    <lineage>
        <taxon>Eukaryota</taxon>
        <taxon>Metazoa</taxon>
        <taxon>Ecdysozoa</taxon>
        <taxon>Nematoda</taxon>
        <taxon>Chromadorea</taxon>
        <taxon>Rhabditida</taxon>
        <taxon>Rhabditina</taxon>
        <taxon>Rhabditomorpha</taxon>
        <taxon>Strongyloidea</taxon>
        <taxon>Strongylidae</taxon>
        <taxon>Cylicocyclus</taxon>
    </lineage>
</organism>
<feature type="chain" id="PRO_5041438076" evidence="2">
    <location>
        <begin position="19"/>
        <end position="98"/>
    </location>
</feature>
<feature type="signal peptide" evidence="2">
    <location>
        <begin position="1"/>
        <end position="18"/>
    </location>
</feature>